<accession>A0A7U8C513</accession>
<evidence type="ECO:0000256" key="7">
    <source>
        <dbReference type="ARBA" id="ARBA00023237"/>
    </source>
</evidence>
<keyword evidence="4" id="KW-1134">Transmembrane beta strand</keyword>
<keyword evidence="9" id="KW-1185">Reference proteome</keyword>
<dbReference type="PANTHER" id="PTHR30026">
    <property type="entry name" value="OUTER MEMBRANE PROTEIN TOLC"/>
    <property type="match status" value="1"/>
</dbReference>
<dbReference type="GO" id="GO:0015562">
    <property type="term" value="F:efflux transmembrane transporter activity"/>
    <property type="evidence" value="ECO:0007669"/>
    <property type="project" value="InterPro"/>
</dbReference>
<dbReference type="InterPro" id="IPR003423">
    <property type="entry name" value="OMP_efflux"/>
</dbReference>
<dbReference type="GO" id="GO:1990281">
    <property type="term" value="C:efflux pump complex"/>
    <property type="evidence" value="ECO:0007669"/>
    <property type="project" value="TreeGrafter"/>
</dbReference>
<protein>
    <submittedName>
        <fullName evidence="8">Outer membrane protein</fullName>
    </submittedName>
</protein>
<dbReference type="SUPFAM" id="SSF56954">
    <property type="entry name" value="Outer membrane efflux proteins (OEP)"/>
    <property type="match status" value="1"/>
</dbReference>
<dbReference type="InterPro" id="IPR010130">
    <property type="entry name" value="T1SS_OMP_TolC"/>
</dbReference>
<keyword evidence="5" id="KW-0812">Transmembrane</keyword>
<dbReference type="GO" id="GO:0009279">
    <property type="term" value="C:cell outer membrane"/>
    <property type="evidence" value="ECO:0007669"/>
    <property type="project" value="UniProtKB-SubCell"/>
</dbReference>
<comment type="caution">
    <text evidence="8">The sequence shown here is derived from an EMBL/GenBank/DDBJ whole genome shotgun (WGS) entry which is preliminary data.</text>
</comment>
<comment type="subcellular location">
    <subcellularLocation>
        <location evidence="1">Cell outer membrane</location>
    </subcellularLocation>
</comment>
<comment type="similarity">
    <text evidence="2">Belongs to the outer membrane factor (OMF) (TC 1.B.17) family.</text>
</comment>
<dbReference type="InterPro" id="IPR051906">
    <property type="entry name" value="TolC-like"/>
</dbReference>
<organism evidence="8 9">
    <name type="scientific">Neptuniibacter caesariensis</name>
    <dbReference type="NCBI Taxonomy" id="207954"/>
    <lineage>
        <taxon>Bacteria</taxon>
        <taxon>Pseudomonadati</taxon>
        <taxon>Pseudomonadota</taxon>
        <taxon>Gammaproteobacteria</taxon>
        <taxon>Oceanospirillales</taxon>
        <taxon>Oceanospirillaceae</taxon>
        <taxon>Neptuniibacter</taxon>
    </lineage>
</organism>
<dbReference type="Proteomes" id="UP000002171">
    <property type="component" value="Unassembled WGS sequence"/>
</dbReference>
<sequence length="471" mass="52796">MQKGVKGIFAGLVLTGGVYSGSAGAEDLIEIYQLALKNDPTYQAGFHEHEASKEIYSQAKAVLLPTIKFDFSETETTQDIISSDNAVFSSGSTSYPTTEMTLSLTQSVYSFSNWAYFKQAKEDVKRVAAELEDVRQDLMMRTAENYFAALREYDNYTAVQSEVASLEKHYELVSQQRQDGLARVTDELDAQARFMQAKAREVEIRNTLKDALQGLKEMTGQLPQTLAPLGIELELIDPNPAMPEEWVEKSRNNNPMVIAKRYASSVAYQEVRRQKGGHYPTLDFVLTQNTRETQGSLFGGGSEVETQDMMLKLTVPIYAGGAVSSKVREAVELHNKAKDELEIEWRATERETYAAFDGVVGSIAKVEALQRSVDAYELGVDAKRTAYESGLTSSLSVLDAERDLFFARTDFSSARYDYLVNMLRLKRAVGMLKEEDLSAINRSLADDEQTFDITARVMDSRTYRRTEQAIR</sequence>
<dbReference type="EMBL" id="AAOW01000021">
    <property type="protein sequence ID" value="EAR60230.1"/>
    <property type="molecule type" value="Genomic_DNA"/>
</dbReference>
<reference evidence="8 9" key="1">
    <citation type="submission" date="2006-02" db="EMBL/GenBank/DDBJ databases">
        <authorList>
            <person name="Pinhassi J."/>
            <person name="Pedros-Alio C."/>
            <person name="Ferriera S."/>
            <person name="Johnson J."/>
            <person name="Kravitz S."/>
            <person name="Halpern A."/>
            <person name="Remington K."/>
            <person name="Beeson K."/>
            <person name="Tran B."/>
            <person name="Rogers Y.-H."/>
            <person name="Friedman R."/>
            <person name="Venter J.C."/>
        </authorList>
    </citation>
    <scope>NUCLEOTIDE SEQUENCE [LARGE SCALE GENOMIC DNA]</scope>
    <source>
        <strain evidence="8 9">MED92</strain>
    </source>
</reference>
<dbReference type="AlphaFoldDB" id="A0A7U8C513"/>
<name>A0A7U8C513_NEPCE</name>
<evidence type="ECO:0000256" key="5">
    <source>
        <dbReference type="ARBA" id="ARBA00022692"/>
    </source>
</evidence>
<dbReference type="RefSeq" id="WP_007021129.1">
    <property type="nucleotide sequence ID" value="NZ_CH724125.1"/>
</dbReference>
<evidence type="ECO:0000313" key="8">
    <source>
        <dbReference type="EMBL" id="EAR60230.1"/>
    </source>
</evidence>
<gene>
    <name evidence="8" type="ORF">MED92_17324</name>
</gene>
<evidence type="ECO:0000256" key="3">
    <source>
        <dbReference type="ARBA" id="ARBA00022448"/>
    </source>
</evidence>
<dbReference type="Gene3D" id="1.20.1600.10">
    <property type="entry name" value="Outer membrane efflux proteins (OEP)"/>
    <property type="match status" value="1"/>
</dbReference>
<dbReference type="NCBIfam" id="TIGR01844">
    <property type="entry name" value="type_I_sec_TolC"/>
    <property type="match status" value="1"/>
</dbReference>
<dbReference type="PANTHER" id="PTHR30026:SF20">
    <property type="entry name" value="OUTER MEMBRANE PROTEIN TOLC"/>
    <property type="match status" value="1"/>
</dbReference>
<dbReference type="OrthoDB" id="9813458at2"/>
<dbReference type="GO" id="GO:0015288">
    <property type="term" value="F:porin activity"/>
    <property type="evidence" value="ECO:0007669"/>
    <property type="project" value="TreeGrafter"/>
</dbReference>
<evidence type="ECO:0000313" key="9">
    <source>
        <dbReference type="Proteomes" id="UP000002171"/>
    </source>
</evidence>
<evidence type="ECO:0000256" key="4">
    <source>
        <dbReference type="ARBA" id="ARBA00022452"/>
    </source>
</evidence>
<proteinExistence type="inferred from homology"/>
<dbReference type="Pfam" id="PF02321">
    <property type="entry name" value="OEP"/>
    <property type="match status" value="2"/>
</dbReference>
<evidence type="ECO:0000256" key="2">
    <source>
        <dbReference type="ARBA" id="ARBA00007613"/>
    </source>
</evidence>
<keyword evidence="6" id="KW-0472">Membrane</keyword>
<evidence type="ECO:0000256" key="6">
    <source>
        <dbReference type="ARBA" id="ARBA00023136"/>
    </source>
</evidence>
<keyword evidence="7" id="KW-0998">Cell outer membrane</keyword>
<evidence type="ECO:0000256" key="1">
    <source>
        <dbReference type="ARBA" id="ARBA00004442"/>
    </source>
</evidence>
<keyword evidence="3" id="KW-0813">Transport</keyword>